<dbReference type="InterPro" id="IPR020602">
    <property type="entry name" value="GTP_CycHdrlase_I_dom"/>
</dbReference>
<dbReference type="NCBIfam" id="NF006826">
    <property type="entry name" value="PRK09347.1-3"/>
    <property type="match status" value="1"/>
</dbReference>
<gene>
    <name evidence="17" type="ORF">ALECFALPRED_009428</name>
</gene>
<comment type="similarity">
    <text evidence="2">Belongs to the GTP cyclohydrolase I family.</text>
</comment>
<dbReference type="EC" id="3.5.4.16" evidence="3"/>
<keyword evidence="6" id="KW-0021">Allosteric enzyme</keyword>
<dbReference type="InterPro" id="IPR043134">
    <property type="entry name" value="GTP-CH-I_N"/>
</dbReference>
<dbReference type="CDD" id="cd00642">
    <property type="entry name" value="GTP_cyclohydro1"/>
    <property type="match status" value="1"/>
</dbReference>
<dbReference type="InterPro" id="IPR036291">
    <property type="entry name" value="NAD(P)-bd_dom_sf"/>
</dbReference>
<feature type="domain" description="AMP-dependent synthetase/ligase" evidence="14">
    <location>
        <begin position="39"/>
        <end position="357"/>
    </location>
</feature>
<dbReference type="FunFam" id="1.10.286.10:FF:000003">
    <property type="entry name" value="GTP cyclohydrolase 1"/>
    <property type="match status" value="1"/>
</dbReference>
<dbReference type="NCBIfam" id="NF006825">
    <property type="entry name" value="PRK09347.1-2"/>
    <property type="match status" value="1"/>
</dbReference>
<evidence type="ECO:0000256" key="13">
    <source>
        <dbReference type="ARBA" id="ARBA00055676"/>
    </source>
</evidence>
<dbReference type="Gene3D" id="3.40.50.12780">
    <property type="entry name" value="N-terminal domain of ligase-like"/>
    <property type="match status" value="1"/>
</dbReference>
<keyword evidence="7" id="KW-0597">Phosphoprotein</keyword>
<dbReference type="PANTHER" id="PTHR43439:SF2">
    <property type="entry name" value="ENZYME, PUTATIVE (JCVI)-RELATED"/>
    <property type="match status" value="1"/>
</dbReference>
<evidence type="ECO:0000256" key="9">
    <source>
        <dbReference type="ARBA" id="ARBA00022801"/>
    </source>
</evidence>
<sequence length="1327" mass="147046">MGNLDTKHPLTQPDLCRLPIPTAVDRIAEAEPEATWLSVPLPPVKGRYEYQDIPYRKFANAINGAAWWLEKELGKGDGTQSLAYFGASVTDIGYPIILLAAVKAGYFTLFNSPRNSIDAQINLFKTQNCKIVVLPAPRPPYMSPIMAAYPMRVLDFPSIETLLNSNHSHFPYTKSFQDVRDDPLVSLHTSGSTGLPKPRLFTMSAAIAMVNNIYRLSPDGKNTLVHFWKDEPILVTMPLFHVAGFGISICSCILGRAKIALPPPGPPMSADEAVSLIESSKTTAAFLAPSTLDDIGKQPRLLERMSDMKALVIGGGAISKAAGDAIITKTKLLNFIGLTEIGAISQIDVDPEDWAYIQPSPVAGIEFRPFVGESYELVIVRNEKDFANGYQPTFKLFPDLHEFATHDLFFKHPTKPNHWLWSGRSDDVIVFLNGEKTNPVTFEGLVQSLSQVRAALVTGQGRFEAALLIEPADPSAVSSAIQKAQFIEKSWPTIEEANRQCPAHAKVSKSHILFTKPEKPMSRAGKGTVQRRFTIDSYAAEIEALYADVDTLKDQGSPVQIDVNHLEQSLGQLISKTTGIENLVNEEDFFARGMDSLQVIWTTRDLKAGLEGAGVNIDGIAPSIVYINPTVSKLASAIRGLTHESKEFRETEEKDRAQQIEAMIEKYSPLATQRTQTARHQTNGNVRNGRTVVLTGSTGGLGSYLLQTLLDSKFVSRVYCLNRAIDSEQRQIQVNGLRGLRTQWDIERVVFLTSDFTKEKLGLEHATFQEILANMDIFIHNAWTVDFNLSLASYEPHFQGLKNIVATANASTHHASLFFISSIASVFKWPDYHSGPVPEQSMQKNNVAQPIGYGESKHAAERILIMANEYLNIPVSICRVGQIAGPMTGTKGMWSKQEWLPSLLLSSQHLGVVPDDLGGMRDVDWIPIDKLSTILVELALASSDTAEQAGENVFHTVNPRTTTWAALLPTILEAYGPNLKTVSLAAWVKTLRTSAKGAVTEEAIRINPAIKLLNFYEGLLDQGRVMPSPATSESLPPPRQPIAIRLNRGRQLVNFEGPNEYFPKSFTSANMDGSNGRERHQMVHSEIDMERYNEGGPTRSSLATSRTQSLYTQHPTIDFDGLSWPSRGTVQRKEATEKENKERLAKLSDAVRTILECVGEDPGRGGLLDTPERYAKAMLFLTKGYEENLRAIINNAMFHEDHDEMVIVKDIEFFSLCEHHLVPFSGKTHIGYIPDRQVIGLSKIARIVEMFSRRLQVQERLTKQVALALSEVLQPQGIAVVVESSHFCMMMRGVQKTRATTTTSCMLGCLRSTAKLREEFLNLISRK</sequence>
<evidence type="ECO:0000256" key="7">
    <source>
        <dbReference type="ARBA" id="ARBA00022553"/>
    </source>
</evidence>
<dbReference type="HAMAP" id="MF_00223">
    <property type="entry name" value="FolE"/>
    <property type="match status" value="1"/>
</dbReference>
<dbReference type="GO" id="GO:0005525">
    <property type="term" value="F:GTP binding"/>
    <property type="evidence" value="ECO:0007669"/>
    <property type="project" value="UniProtKB-KW"/>
</dbReference>
<evidence type="ECO:0000259" key="14">
    <source>
        <dbReference type="Pfam" id="PF00501"/>
    </source>
</evidence>
<evidence type="ECO:0000256" key="12">
    <source>
        <dbReference type="ARBA" id="ARBA00030854"/>
    </source>
</evidence>
<feature type="domain" description="Thioester reductase (TE)" evidence="16">
    <location>
        <begin position="694"/>
        <end position="931"/>
    </location>
</feature>
<dbReference type="GO" id="GO:0003934">
    <property type="term" value="F:GTP cyclohydrolase I activity"/>
    <property type="evidence" value="ECO:0007669"/>
    <property type="project" value="UniProtKB-EC"/>
</dbReference>
<name>A0A8H3J6Y7_9LECA</name>
<keyword evidence="9" id="KW-0378">Hydrolase</keyword>
<keyword evidence="11" id="KW-0342">GTP-binding</keyword>
<dbReference type="Pfam" id="PF23562">
    <property type="entry name" value="AMP-binding_C_3"/>
    <property type="match status" value="1"/>
</dbReference>
<evidence type="ECO:0000256" key="6">
    <source>
        <dbReference type="ARBA" id="ARBA00022533"/>
    </source>
</evidence>
<keyword evidence="10" id="KW-0289">Folate biosynthesis</keyword>
<dbReference type="PANTHER" id="PTHR43439">
    <property type="entry name" value="PHENYLACETATE-COENZYME A LIGASE"/>
    <property type="match status" value="1"/>
</dbReference>
<dbReference type="InterPro" id="IPR051414">
    <property type="entry name" value="Adenylate-forming_Reductase"/>
</dbReference>
<reference evidence="17" key="1">
    <citation type="submission" date="2021-03" db="EMBL/GenBank/DDBJ databases">
        <authorList>
            <person name="Tagirdzhanova G."/>
        </authorList>
    </citation>
    <scope>NUCLEOTIDE SEQUENCE</scope>
</reference>
<evidence type="ECO:0000313" key="17">
    <source>
        <dbReference type="EMBL" id="CAF9941946.1"/>
    </source>
</evidence>
<proteinExistence type="inferred from homology"/>
<dbReference type="Gene3D" id="3.30.1130.10">
    <property type="match status" value="1"/>
</dbReference>
<dbReference type="SUPFAM" id="SSF55620">
    <property type="entry name" value="Tetrahydrobiopterin biosynthesis enzymes-like"/>
    <property type="match status" value="1"/>
</dbReference>
<dbReference type="SUPFAM" id="SSF51735">
    <property type="entry name" value="NAD(P)-binding Rossmann-fold domains"/>
    <property type="match status" value="1"/>
</dbReference>
<dbReference type="GO" id="GO:0046656">
    <property type="term" value="P:folic acid biosynthetic process"/>
    <property type="evidence" value="ECO:0007669"/>
    <property type="project" value="UniProtKB-KW"/>
</dbReference>
<dbReference type="FunFam" id="3.30.1130.10:FF:000012">
    <property type="entry name" value="GTP cyclohydrolase 1"/>
    <property type="match status" value="1"/>
</dbReference>
<dbReference type="InterPro" id="IPR000873">
    <property type="entry name" value="AMP-dep_synth/lig_dom"/>
</dbReference>
<protein>
    <recommendedName>
        <fullName evidence="4">GTP cyclohydrolase 1</fullName>
        <ecNumber evidence="3">3.5.4.16</ecNumber>
    </recommendedName>
    <alternativeName>
        <fullName evidence="12">GTP cyclohydrolase I</fullName>
    </alternativeName>
</protein>
<dbReference type="InterPro" id="IPR042099">
    <property type="entry name" value="ANL_N_sf"/>
</dbReference>
<evidence type="ECO:0000256" key="10">
    <source>
        <dbReference type="ARBA" id="ARBA00022909"/>
    </source>
</evidence>
<dbReference type="Gene3D" id="3.40.50.720">
    <property type="entry name" value="NAD(P)-binding Rossmann-like Domain"/>
    <property type="match status" value="1"/>
</dbReference>
<dbReference type="Gene3D" id="1.10.1200.10">
    <property type="entry name" value="ACP-like"/>
    <property type="match status" value="1"/>
</dbReference>
<evidence type="ECO:0000256" key="5">
    <source>
        <dbReference type="ARBA" id="ARBA00022450"/>
    </source>
</evidence>
<dbReference type="GO" id="GO:0046654">
    <property type="term" value="P:tetrahydrofolate biosynthetic process"/>
    <property type="evidence" value="ECO:0007669"/>
    <property type="project" value="InterPro"/>
</dbReference>
<evidence type="ECO:0000256" key="2">
    <source>
        <dbReference type="ARBA" id="ARBA00008085"/>
    </source>
</evidence>
<evidence type="ECO:0000256" key="3">
    <source>
        <dbReference type="ARBA" id="ARBA00012715"/>
    </source>
</evidence>
<dbReference type="PROSITE" id="PS00859">
    <property type="entry name" value="GTP_CYCLOHYDROL_1_1"/>
    <property type="match status" value="1"/>
</dbReference>
<dbReference type="InterPro" id="IPR018234">
    <property type="entry name" value="GTP_CycHdrlase_I_CS"/>
</dbReference>
<comment type="function">
    <text evidence="13">GTP cyclohydrolase 1 is the first enzyme in the biosynthetic pathway leading to folic acid.</text>
</comment>
<dbReference type="UniPathway" id="UPA00848">
    <property type="reaction ID" value="UER00151"/>
</dbReference>
<keyword evidence="18" id="KW-1185">Reference proteome</keyword>
<evidence type="ECO:0000256" key="4">
    <source>
        <dbReference type="ARBA" id="ARBA00017272"/>
    </source>
</evidence>
<dbReference type="InterPro" id="IPR013120">
    <property type="entry name" value="FAR_NAD-bd"/>
</dbReference>
<accession>A0A8H3J6Y7</accession>
<evidence type="ECO:0000259" key="15">
    <source>
        <dbReference type="Pfam" id="PF01227"/>
    </source>
</evidence>
<feature type="domain" description="GTP cyclohydrolase I" evidence="15">
    <location>
        <begin position="1149"/>
        <end position="1324"/>
    </location>
</feature>
<evidence type="ECO:0000256" key="1">
    <source>
        <dbReference type="ARBA" id="ARBA00005080"/>
    </source>
</evidence>
<dbReference type="Gene3D" id="1.10.286.10">
    <property type="match status" value="1"/>
</dbReference>
<evidence type="ECO:0000256" key="8">
    <source>
        <dbReference type="ARBA" id="ARBA00022741"/>
    </source>
</evidence>
<dbReference type="NCBIfam" id="TIGR00063">
    <property type="entry name" value="folE"/>
    <property type="match status" value="1"/>
</dbReference>
<dbReference type="Pfam" id="PF01227">
    <property type="entry name" value="GTP_cyclohydroI"/>
    <property type="match status" value="1"/>
</dbReference>
<evidence type="ECO:0000256" key="11">
    <source>
        <dbReference type="ARBA" id="ARBA00023134"/>
    </source>
</evidence>
<dbReference type="SUPFAM" id="SSF56801">
    <property type="entry name" value="Acetyl-CoA synthetase-like"/>
    <property type="match status" value="1"/>
</dbReference>
<dbReference type="OrthoDB" id="429813at2759"/>
<dbReference type="Pfam" id="PF07993">
    <property type="entry name" value="NAD_binding_4"/>
    <property type="match status" value="1"/>
</dbReference>
<dbReference type="InterPro" id="IPR036736">
    <property type="entry name" value="ACP-like_sf"/>
</dbReference>
<dbReference type="InterPro" id="IPR043133">
    <property type="entry name" value="GTP-CH-I_C/QueF"/>
</dbReference>
<keyword evidence="5" id="KW-0596">Phosphopantetheine</keyword>
<dbReference type="EMBL" id="CAJPDR010000702">
    <property type="protein sequence ID" value="CAF9941946.1"/>
    <property type="molecule type" value="Genomic_DNA"/>
</dbReference>
<dbReference type="Pfam" id="PF00501">
    <property type="entry name" value="AMP-binding"/>
    <property type="match status" value="1"/>
</dbReference>
<keyword evidence="8" id="KW-0547">Nucleotide-binding</keyword>
<dbReference type="PROSITE" id="PS00860">
    <property type="entry name" value="GTP_CYCLOHYDROL_1_2"/>
    <property type="match status" value="1"/>
</dbReference>
<organism evidence="17 18">
    <name type="scientific">Alectoria fallacina</name>
    <dbReference type="NCBI Taxonomy" id="1903189"/>
    <lineage>
        <taxon>Eukaryota</taxon>
        <taxon>Fungi</taxon>
        <taxon>Dikarya</taxon>
        <taxon>Ascomycota</taxon>
        <taxon>Pezizomycotina</taxon>
        <taxon>Lecanoromycetes</taxon>
        <taxon>OSLEUM clade</taxon>
        <taxon>Lecanoromycetidae</taxon>
        <taxon>Lecanorales</taxon>
        <taxon>Lecanorineae</taxon>
        <taxon>Parmeliaceae</taxon>
        <taxon>Alectoria</taxon>
    </lineage>
</organism>
<comment type="pathway">
    <text evidence="1">Cofactor biosynthesis; 7,8-dihydroneopterin triphosphate biosynthesis; 7,8-dihydroneopterin triphosphate from GTP: step 1/1.</text>
</comment>
<comment type="caution">
    <text evidence="17">The sequence shown here is derived from an EMBL/GenBank/DDBJ whole genome shotgun (WGS) entry which is preliminary data.</text>
</comment>
<evidence type="ECO:0000313" key="18">
    <source>
        <dbReference type="Proteomes" id="UP000664203"/>
    </source>
</evidence>
<dbReference type="Proteomes" id="UP000664203">
    <property type="component" value="Unassembled WGS sequence"/>
</dbReference>
<evidence type="ECO:0000259" key="16">
    <source>
        <dbReference type="Pfam" id="PF07993"/>
    </source>
</evidence>
<dbReference type="InterPro" id="IPR001474">
    <property type="entry name" value="GTP_CycHdrlase_I"/>
</dbReference>